<feature type="region of interest" description="Disordered" evidence="1">
    <location>
        <begin position="128"/>
        <end position="172"/>
    </location>
</feature>
<accession>A0A9W4TZR3</accession>
<dbReference type="AlphaFoldDB" id="A0A9W4TZR3"/>
<keyword evidence="3" id="KW-1185">Reference proteome</keyword>
<protein>
    <submittedName>
        <fullName evidence="2">Uncharacterized protein</fullName>
    </submittedName>
</protein>
<name>A0A9W4TZR3_9ASCO</name>
<feature type="compositionally biased region" description="Basic residues" evidence="1">
    <location>
        <begin position="163"/>
        <end position="172"/>
    </location>
</feature>
<organism evidence="2 3">
    <name type="scientific">Candida verbasci</name>
    <dbReference type="NCBI Taxonomy" id="1227364"/>
    <lineage>
        <taxon>Eukaryota</taxon>
        <taxon>Fungi</taxon>
        <taxon>Dikarya</taxon>
        <taxon>Ascomycota</taxon>
        <taxon>Saccharomycotina</taxon>
        <taxon>Pichiomycetes</taxon>
        <taxon>Debaryomycetaceae</taxon>
        <taxon>Candida/Lodderomyces clade</taxon>
        <taxon>Candida</taxon>
    </lineage>
</organism>
<comment type="caution">
    <text evidence="2">The sequence shown here is derived from an EMBL/GenBank/DDBJ whole genome shotgun (WGS) entry which is preliminary data.</text>
</comment>
<proteinExistence type="predicted"/>
<evidence type="ECO:0000256" key="1">
    <source>
        <dbReference type="SAM" id="MobiDB-lite"/>
    </source>
</evidence>
<reference evidence="2" key="1">
    <citation type="submission" date="2022-12" db="EMBL/GenBank/DDBJ databases">
        <authorList>
            <person name="Brejova B."/>
        </authorList>
    </citation>
    <scope>NUCLEOTIDE SEQUENCE</scope>
</reference>
<dbReference type="EMBL" id="CANTUO010000005">
    <property type="protein sequence ID" value="CAI5760017.1"/>
    <property type="molecule type" value="Genomic_DNA"/>
</dbReference>
<evidence type="ECO:0000313" key="3">
    <source>
        <dbReference type="Proteomes" id="UP001152885"/>
    </source>
</evidence>
<gene>
    <name evidence="2" type="ORF">CANVERA_P4529</name>
</gene>
<dbReference type="Proteomes" id="UP001152885">
    <property type="component" value="Unassembled WGS sequence"/>
</dbReference>
<sequence length="172" mass="19369">MAQQQIQHQIELLERFKSHILQSSSKSKQILNEFKSITTNDSSVTALIVFELLNEANLKQSLTMIEMLGAKEGIVINNPLVDDVMEVLEMEIPSIMESMATVGIMRQIVERSGGSITEDTSISINAVREVDGNDENVNEEKSESKPKESKIKSNRVTKQDKKNAKRHLKKED</sequence>
<feature type="compositionally biased region" description="Basic and acidic residues" evidence="1">
    <location>
        <begin position="138"/>
        <end position="162"/>
    </location>
</feature>
<evidence type="ECO:0000313" key="2">
    <source>
        <dbReference type="EMBL" id="CAI5760017.1"/>
    </source>
</evidence>